<protein>
    <submittedName>
        <fullName evidence="2">Uncharacterized protein</fullName>
    </submittedName>
</protein>
<gene>
    <name evidence="2" type="ORF">PIB30_065121</name>
</gene>
<keyword evidence="1" id="KW-0812">Transmembrane</keyword>
<evidence type="ECO:0000313" key="2">
    <source>
        <dbReference type="EMBL" id="MED6125079.1"/>
    </source>
</evidence>
<feature type="transmembrane region" description="Helical" evidence="1">
    <location>
        <begin position="61"/>
        <end position="78"/>
    </location>
</feature>
<dbReference type="Proteomes" id="UP001341840">
    <property type="component" value="Unassembled WGS sequence"/>
</dbReference>
<organism evidence="2 3">
    <name type="scientific">Stylosanthes scabra</name>
    <dbReference type="NCBI Taxonomy" id="79078"/>
    <lineage>
        <taxon>Eukaryota</taxon>
        <taxon>Viridiplantae</taxon>
        <taxon>Streptophyta</taxon>
        <taxon>Embryophyta</taxon>
        <taxon>Tracheophyta</taxon>
        <taxon>Spermatophyta</taxon>
        <taxon>Magnoliopsida</taxon>
        <taxon>eudicotyledons</taxon>
        <taxon>Gunneridae</taxon>
        <taxon>Pentapetalae</taxon>
        <taxon>rosids</taxon>
        <taxon>fabids</taxon>
        <taxon>Fabales</taxon>
        <taxon>Fabaceae</taxon>
        <taxon>Papilionoideae</taxon>
        <taxon>50 kb inversion clade</taxon>
        <taxon>dalbergioids sensu lato</taxon>
        <taxon>Dalbergieae</taxon>
        <taxon>Pterocarpus clade</taxon>
        <taxon>Stylosanthes</taxon>
    </lineage>
</organism>
<proteinExistence type="predicted"/>
<accession>A0ABU6RMA5</accession>
<keyword evidence="1" id="KW-0472">Membrane</keyword>
<evidence type="ECO:0000256" key="1">
    <source>
        <dbReference type="SAM" id="Phobius"/>
    </source>
</evidence>
<name>A0ABU6RMA5_9FABA</name>
<comment type="caution">
    <text evidence="2">The sequence shown here is derived from an EMBL/GenBank/DDBJ whole genome shotgun (WGS) entry which is preliminary data.</text>
</comment>
<keyword evidence="3" id="KW-1185">Reference proteome</keyword>
<reference evidence="2 3" key="1">
    <citation type="journal article" date="2023" name="Plants (Basel)">
        <title>Bridging the Gap: Combining Genomics and Transcriptomics Approaches to Understand Stylosanthes scabra, an Orphan Legume from the Brazilian Caatinga.</title>
        <authorList>
            <person name="Ferreira-Neto J.R.C."/>
            <person name="da Silva M.D."/>
            <person name="Binneck E."/>
            <person name="de Melo N.F."/>
            <person name="da Silva R.H."/>
            <person name="de Melo A.L.T.M."/>
            <person name="Pandolfi V."/>
            <person name="Bustamante F.O."/>
            <person name="Brasileiro-Vidal A.C."/>
            <person name="Benko-Iseppon A.M."/>
        </authorList>
    </citation>
    <scope>NUCLEOTIDE SEQUENCE [LARGE SCALE GENOMIC DNA]</scope>
    <source>
        <tissue evidence="2">Leaves</tissue>
    </source>
</reference>
<dbReference type="EMBL" id="JASCZI010030853">
    <property type="protein sequence ID" value="MED6125079.1"/>
    <property type="molecule type" value="Genomic_DNA"/>
</dbReference>
<evidence type="ECO:0000313" key="3">
    <source>
        <dbReference type="Proteomes" id="UP001341840"/>
    </source>
</evidence>
<sequence>MWTMGNQVRLATKKEERLNKYFRQEGEDLKSKRIVTNLEAEERKQGRNKKSEGLQGDVGDIFGIVVLYPCSYVFLMVMSKRRRKDSASHLRVKTSK</sequence>
<keyword evidence="1" id="KW-1133">Transmembrane helix</keyword>